<gene>
    <name evidence="3" type="ORF">CABS02_04914</name>
</gene>
<keyword evidence="2" id="KW-0812">Transmembrane</keyword>
<feature type="compositionally biased region" description="Polar residues" evidence="1">
    <location>
        <begin position="20"/>
        <end position="32"/>
    </location>
</feature>
<keyword evidence="2" id="KW-0472">Membrane</keyword>
<dbReference type="OrthoDB" id="10598585at2759"/>
<evidence type="ECO:0000256" key="1">
    <source>
        <dbReference type="SAM" id="MobiDB-lite"/>
    </source>
</evidence>
<dbReference type="Proteomes" id="UP001056436">
    <property type="component" value="Unassembled WGS sequence"/>
</dbReference>
<organism evidence="3 4">
    <name type="scientific">Colletotrichum abscissum</name>
    <dbReference type="NCBI Taxonomy" id="1671311"/>
    <lineage>
        <taxon>Eukaryota</taxon>
        <taxon>Fungi</taxon>
        <taxon>Dikarya</taxon>
        <taxon>Ascomycota</taxon>
        <taxon>Pezizomycotina</taxon>
        <taxon>Sordariomycetes</taxon>
        <taxon>Hypocreomycetidae</taxon>
        <taxon>Glomerellales</taxon>
        <taxon>Glomerellaceae</taxon>
        <taxon>Colletotrichum</taxon>
        <taxon>Colletotrichum acutatum species complex</taxon>
    </lineage>
</organism>
<proteinExistence type="predicted"/>
<feature type="region of interest" description="Disordered" evidence="1">
    <location>
        <begin position="12"/>
        <end position="50"/>
    </location>
</feature>
<name>A0A9P9XJ87_9PEZI</name>
<feature type="transmembrane region" description="Helical" evidence="2">
    <location>
        <begin position="81"/>
        <end position="100"/>
    </location>
</feature>
<comment type="caution">
    <text evidence="3">The sequence shown here is derived from an EMBL/GenBank/DDBJ whole genome shotgun (WGS) entry which is preliminary data.</text>
</comment>
<feature type="transmembrane region" description="Helical" evidence="2">
    <location>
        <begin position="112"/>
        <end position="133"/>
    </location>
</feature>
<sequence length="154" mass="17140">MKHLPHLSELSVPWGPFPQPQTSRSQSVTKEFQSPAVPASLPPPSPLKSQVNQAASTFYLKCQPGSGFPEKKKIHSQKKKLGPQILFLGLFLLLSHNHTYLSLSLSLSSTNLALPVSLWSFFLCSLVLLGRYLSVRQFYNSGHFVHDQRDPSGQ</sequence>
<evidence type="ECO:0000256" key="2">
    <source>
        <dbReference type="SAM" id="Phobius"/>
    </source>
</evidence>
<keyword evidence="4" id="KW-1185">Reference proteome</keyword>
<reference evidence="3" key="1">
    <citation type="submission" date="2019-01" db="EMBL/GenBank/DDBJ databases">
        <title>Colletotrichum abscissum LGMF1257.</title>
        <authorList>
            <person name="Baroncelli R."/>
        </authorList>
    </citation>
    <scope>NUCLEOTIDE SEQUENCE</scope>
    <source>
        <strain evidence="3">Ca142</strain>
    </source>
</reference>
<accession>A0A9P9XJ87</accession>
<dbReference type="EMBL" id="SDAQ01000021">
    <property type="protein sequence ID" value="KAI3554739.1"/>
    <property type="molecule type" value="Genomic_DNA"/>
</dbReference>
<evidence type="ECO:0000313" key="4">
    <source>
        <dbReference type="Proteomes" id="UP001056436"/>
    </source>
</evidence>
<protein>
    <submittedName>
        <fullName evidence="3">Uncharacterized protein</fullName>
    </submittedName>
</protein>
<dbReference type="AlphaFoldDB" id="A0A9P9XJ87"/>
<evidence type="ECO:0000313" key="3">
    <source>
        <dbReference type="EMBL" id="KAI3554739.1"/>
    </source>
</evidence>
<keyword evidence="2" id="KW-1133">Transmembrane helix</keyword>